<accession>A0A3P4B064</accession>
<feature type="domain" description="DUF4168" evidence="3">
    <location>
        <begin position="40"/>
        <end position="113"/>
    </location>
</feature>
<feature type="signal peptide" evidence="2">
    <location>
        <begin position="1"/>
        <end position="21"/>
    </location>
</feature>
<gene>
    <name evidence="4" type="ORF">PIGHUM_01504</name>
</gene>
<reference evidence="4 5" key="1">
    <citation type="submission" date="2018-10" db="EMBL/GenBank/DDBJ databases">
        <authorList>
            <person name="Criscuolo A."/>
        </authorList>
    </citation>
    <scope>NUCLEOTIDE SEQUENCE [LARGE SCALE GENOMIC DNA]</scope>
    <source>
        <strain evidence="4">DnA1</strain>
    </source>
</reference>
<dbReference type="PROSITE" id="PS51257">
    <property type="entry name" value="PROKAR_LIPOPROTEIN"/>
    <property type="match status" value="1"/>
</dbReference>
<feature type="chain" id="PRO_5018107799" description="DUF4168 domain-containing protein" evidence="2">
    <location>
        <begin position="22"/>
        <end position="171"/>
    </location>
</feature>
<sequence>MKTMQTLLIAGTLSAALAACAGPEREAPAEMTVSPQSVTSDQLQRFTNAARKVTAISQEYAPRTQGMRSDQATLLEQEANGRKAHAVWSEGLTVPEFNAINTAVQQDPALMRRYGELTWGGSAAPSGGAGYPPPPPPGGSMGGPGYSPPPAGGPGGMGQPGTMGGPGMRPR</sequence>
<keyword evidence="5" id="KW-1185">Reference proteome</keyword>
<evidence type="ECO:0000313" key="4">
    <source>
        <dbReference type="EMBL" id="VCU69442.1"/>
    </source>
</evidence>
<dbReference type="InterPro" id="IPR025433">
    <property type="entry name" value="DUF4168"/>
</dbReference>
<dbReference type="RefSeq" id="WP_160142197.1">
    <property type="nucleotide sequence ID" value="NZ_UWPJ01000014.1"/>
</dbReference>
<dbReference type="Pfam" id="PF13767">
    <property type="entry name" value="DUF4168"/>
    <property type="match status" value="1"/>
</dbReference>
<evidence type="ECO:0000256" key="2">
    <source>
        <dbReference type="SAM" id="SignalP"/>
    </source>
</evidence>
<evidence type="ECO:0000313" key="5">
    <source>
        <dbReference type="Proteomes" id="UP000277294"/>
    </source>
</evidence>
<protein>
    <recommendedName>
        <fullName evidence="3">DUF4168 domain-containing protein</fullName>
    </recommendedName>
</protein>
<dbReference type="EMBL" id="UWPJ01000014">
    <property type="protein sequence ID" value="VCU69442.1"/>
    <property type="molecule type" value="Genomic_DNA"/>
</dbReference>
<evidence type="ECO:0000256" key="1">
    <source>
        <dbReference type="SAM" id="MobiDB-lite"/>
    </source>
</evidence>
<feature type="region of interest" description="Disordered" evidence="1">
    <location>
        <begin position="125"/>
        <end position="171"/>
    </location>
</feature>
<dbReference type="OrthoDB" id="8687319at2"/>
<proteinExistence type="predicted"/>
<feature type="compositionally biased region" description="Gly residues" evidence="1">
    <location>
        <begin position="153"/>
        <end position="171"/>
    </location>
</feature>
<name>A0A3P4B064_9BURK</name>
<evidence type="ECO:0000259" key="3">
    <source>
        <dbReference type="Pfam" id="PF13767"/>
    </source>
</evidence>
<dbReference type="Proteomes" id="UP000277294">
    <property type="component" value="Unassembled WGS sequence"/>
</dbReference>
<organism evidence="4 5">
    <name type="scientific">Pigmentiphaga humi</name>
    <dbReference type="NCBI Taxonomy" id="2478468"/>
    <lineage>
        <taxon>Bacteria</taxon>
        <taxon>Pseudomonadati</taxon>
        <taxon>Pseudomonadota</taxon>
        <taxon>Betaproteobacteria</taxon>
        <taxon>Burkholderiales</taxon>
        <taxon>Alcaligenaceae</taxon>
        <taxon>Pigmentiphaga</taxon>
    </lineage>
</organism>
<keyword evidence="2" id="KW-0732">Signal</keyword>
<dbReference type="AlphaFoldDB" id="A0A3P4B064"/>